<dbReference type="EMBL" id="JACHND010000001">
    <property type="protein sequence ID" value="MBB4705852.1"/>
    <property type="molecule type" value="Genomic_DNA"/>
</dbReference>
<evidence type="ECO:0000313" key="10">
    <source>
        <dbReference type="Proteomes" id="UP000542210"/>
    </source>
</evidence>
<evidence type="ECO:0000256" key="5">
    <source>
        <dbReference type="ARBA" id="ARBA00022833"/>
    </source>
</evidence>
<proteinExistence type="predicted"/>
<dbReference type="PANTHER" id="PTHR33794">
    <property type="entry name" value="BACILLOLYSIN"/>
    <property type="match status" value="1"/>
</dbReference>
<protein>
    <submittedName>
        <fullName evidence="9">Zn-dependent metalloprotease</fullName>
    </submittedName>
</protein>
<dbReference type="GO" id="GO:0006508">
    <property type="term" value="P:proteolysis"/>
    <property type="evidence" value="ECO:0007669"/>
    <property type="project" value="UniProtKB-KW"/>
</dbReference>
<evidence type="ECO:0000256" key="1">
    <source>
        <dbReference type="ARBA" id="ARBA00022670"/>
    </source>
</evidence>
<accession>A0A7W7DFG4</accession>
<evidence type="ECO:0000256" key="4">
    <source>
        <dbReference type="ARBA" id="ARBA00022801"/>
    </source>
</evidence>
<dbReference type="Pfam" id="PF02868">
    <property type="entry name" value="Peptidase_M4_C"/>
    <property type="match status" value="1"/>
</dbReference>
<dbReference type="InterPro" id="IPR027268">
    <property type="entry name" value="Peptidase_M4/M1_CTD_sf"/>
</dbReference>
<dbReference type="SUPFAM" id="SSF55486">
    <property type="entry name" value="Metalloproteases ('zincins'), catalytic domain"/>
    <property type="match status" value="1"/>
</dbReference>
<feature type="chain" id="PRO_5039313042" evidence="7">
    <location>
        <begin position="25"/>
        <end position="740"/>
    </location>
</feature>
<dbReference type="AlphaFoldDB" id="A0A7W7DFG4"/>
<keyword evidence="6 9" id="KW-0482">Metalloprotease</keyword>
<dbReference type="GO" id="GO:0004222">
    <property type="term" value="F:metalloendopeptidase activity"/>
    <property type="evidence" value="ECO:0007669"/>
    <property type="project" value="InterPro"/>
</dbReference>
<evidence type="ECO:0000313" key="9">
    <source>
        <dbReference type="EMBL" id="MBB4705852.1"/>
    </source>
</evidence>
<name>A0A7W7DFG4_9ACTN</name>
<dbReference type="PROSITE" id="PS51829">
    <property type="entry name" value="P_HOMO_B"/>
    <property type="match status" value="1"/>
</dbReference>
<keyword evidence="3 7" id="KW-0732">Signal</keyword>
<dbReference type="SUPFAM" id="SSF49785">
    <property type="entry name" value="Galactose-binding domain-like"/>
    <property type="match status" value="1"/>
</dbReference>
<dbReference type="GO" id="GO:0046872">
    <property type="term" value="F:metal ion binding"/>
    <property type="evidence" value="ECO:0007669"/>
    <property type="project" value="UniProtKB-KW"/>
</dbReference>
<keyword evidence="1 9" id="KW-0645">Protease</keyword>
<evidence type="ECO:0000256" key="7">
    <source>
        <dbReference type="SAM" id="SignalP"/>
    </source>
</evidence>
<dbReference type="Pfam" id="PF07504">
    <property type="entry name" value="FTP"/>
    <property type="match status" value="1"/>
</dbReference>
<reference evidence="9 10" key="1">
    <citation type="submission" date="2020-08" db="EMBL/GenBank/DDBJ databases">
        <title>Sequencing the genomes of 1000 actinobacteria strains.</title>
        <authorList>
            <person name="Klenk H.-P."/>
        </authorList>
    </citation>
    <scope>NUCLEOTIDE SEQUENCE [LARGE SCALE GENOMIC DNA]</scope>
    <source>
        <strain evidence="9 10">DSM 45784</strain>
    </source>
</reference>
<evidence type="ECO:0000256" key="3">
    <source>
        <dbReference type="ARBA" id="ARBA00022729"/>
    </source>
</evidence>
<sequence length="740" mass="76581">MRRKALFAAALGLALATSVTPATSAAAKPPPGAAARPLSADPLTLATRAADQAAAGRLDHLRTGADEVWHRTKITPGAGGLYYAAYERTYKGLPVIGGDAVVVVDSAGGVRETIAASGPTTGVPTTPTVSAEKALAAARTRLDRVDDTASPHLVVLNQGSGARLAWEATVAGIASGRPSVQHVYVDARTGEIAGSRDEVHAGTGTGYYNGQVVIQTSGSGGTYRMADPLRPGVQCGGQNGTAYAGSDDDWGDGQAANLETACVDALYGMQRMYDMLRDWLAFNGFDGAGHGFPARVGLNDLNAYWAGAYAAFGHNARKQRQLTSMDIVAHEYGHAVFHFTPGNTGTGLEVPALNEGTGDIFGALTEHYAANATDPPDYVVGEGVDLEGRGPMEYMYNPSLTGYYNCYSSSIDWTRPHQAGGPLSHWFYLLAEGSDPGGGKPSSPLCSSTLPKLTGIGVQKAGKIFMGALQRKTSTWRYYDVRKVSLIAAAQLYGAGSPECAATRNAWTGIGVPAQYGEPQCTYIPPDFSMVPLPASGYVHPGGSVSLTIATQTVTGPPQTVALTASGLPSGMTATFTPTSVASGGSASLTIAASGATPEGDHLVAIKGTGPTATHTVAYAVVVSSAFEERTFRDDTDHPIPDNATISSSVTSTATGNAVSPVQVIVSIAHPCAADLAIRLRGPDGPPYTLVASGTASCTPFGVRAYLVPVTQQAAGTWTLEVSDDYRKDTGVLESWSVTV</sequence>
<dbReference type="CDD" id="cd09597">
    <property type="entry name" value="M4_TLP"/>
    <property type="match status" value="1"/>
</dbReference>
<dbReference type="RefSeq" id="WP_184887836.1">
    <property type="nucleotide sequence ID" value="NZ_BOOV01000003.1"/>
</dbReference>
<dbReference type="Gene3D" id="3.10.170.10">
    <property type="match status" value="1"/>
</dbReference>
<keyword evidence="5" id="KW-0862">Zinc</keyword>
<dbReference type="InterPro" id="IPR050728">
    <property type="entry name" value="Zinc_Metalloprotease_M4"/>
</dbReference>
<gene>
    <name evidence="9" type="ORF">BJ982_007396</name>
</gene>
<dbReference type="Pfam" id="PF01483">
    <property type="entry name" value="P_proprotein"/>
    <property type="match status" value="1"/>
</dbReference>
<dbReference type="PANTHER" id="PTHR33794:SF1">
    <property type="entry name" value="BACILLOLYSIN"/>
    <property type="match status" value="1"/>
</dbReference>
<keyword evidence="10" id="KW-1185">Reference proteome</keyword>
<dbReference type="Proteomes" id="UP000542210">
    <property type="component" value="Unassembled WGS sequence"/>
</dbReference>
<feature type="domain" description="P/Homo B" evidence="8">
    <location>
        <begin position="622"/>
        <end position="740"/>
    </location>
</feature>
<dbReference type="InterPro" id="IPR008979">
    <property type="entry name" value="Galactose-bd-like_sf"/>
</dbReference>
<evidence type="ECO:0000256" key="6">
    <source>
        <dbReference type="ARBA" id="ARBA00023049"/>
    </source>
</evidence>
<dbReference type="GO" id="GO:0004252">
    <property type="term" value="F:serine-type endopeptidase activity"/>
    <property type="evidence" value="ECO:0007669"/>
    <property type="project" value="InterPro"/>
</dbReference>
<dbReference type="InterPro" id="IPR001570">
    <property type="entry name" value="Peptidase_M4_C_domain"/>
</dbReference>
<dbReference type="Gene3D" id="1.10.390.10">
    <property type="entry name" value="Neutral Protease Domain 2"/>
    <property type="match status" value="1"/>
</dbReference>
<organism evidence="9 10">
    <name type="scientific">Sphaerisporangium siamense</name>
    <dbReference type="NCBI Taxonomy" id="795645"/>
    <lineage>
        <taxon>Bacteria</taxon>
        <taxon>Bacillati</taxon>
        <taxon>Actinomycetota</taxon>
        <taxon>Actinomycetes</taxon>
        <taxon>Streptosporangiales</taxon>
        <taxon>Streptosporangiaceae</taxon>
        <taxon>Sphaerisporangium</taxon>
    </lineage>
</organism>
<dbReference type="InterPro" id="IPR011096">
    <property type="entry name" value="FTP_domain"/>
</dbReference>
<keyword evidence="4" id="KW-0378">Hydrolase</keyword>
<evidence type="ECO:0000259" key="8">
    <source>
        <dbReference type="PROSITE" id="PS51829"/>
    </source>
</evidence>
<evidence type="ECO:0000256" key="2">
    <source>
        <dbReference type="ARBA" id="ARBA00022723"/>
    </source>
</evidence>
<dbReference type="InterPro" id="IPR002884">
    <property type="entry name" value="P_dom"/>
</dbReference>
<dbReference type="Gene3D" id="2.60.120.260">
    <property type="entry name" value="Galactose-binding domain-like"/>
    <property type="match status" value="1"/>
</dbReference>
<keyword evidence="2" id="KW-0479">Metal-binding</keyword>
<feature type="signal peptide" evidence="7">
    <location>
        <begin position="1"/>
        <end position="24"/>
    </location>
</feature>
<dbReference type="InterPro" id="IPR013856">
    <property type="entry name" value="Peptidase_M4_domain"/>
</dbReference>
<comment type="caution">
    <text evidence="9">The sequence shown here is derived from an EMBL/GenBank/DDBJ whole genome shotgun (WGS) entry which is preliminary data.</text>
</comment>
<dbReference type="Pfam" id="PF01447">
    <property type="entry name" value="Peptidase_M4"/>
    <property type="match status" value="1"/>
</dbReference>